<evidence type="ECO:0000256" key="1">
    <source>
        <dbReference type="ARBA" id="ARBA00004123"/>
    </source>
</evidence>
<evidence type="ECO:0000256" key="5">
    <source>
        <dbReference type="ARBA" id="ARBA00022490"/>
    </source>
</evidence>
<dbReference type="InterPro" id="IPR011989">
    <property type="entry name" value="ARM-like"/>
</dbReference>
<dbReference type="Proteomes" id="UP001146793">
    <property type="component" value="Unassembled WGS sequence"/>
</dbReference>
<accession>A0AAV7YHH3</accession>
<dbReference type="InterPro" id="IPR057947">
    <property type="entry name" value="TPR_XPO7/RBP17"/>
</dbReference>
<gene>
    <name evidence="10" type="ORF">M0812_24576</name>
</gene>
<reference evidence="10" key="1">
    <citation type="submission" date="2022-08" db="EMBL/GenBank/DDBJ databases">
        <title>Novel sulphate-reducing endosymbionts in the free-living metamonad Anaeramoeba.</title>
        <authorList>
            <person name="Jerlstrom-Hultqvist J."/>
            <person name="Cepicka I."/>
            <person name="Gallot-Lavallee L."/>
            <person name="Salas-Leiva D."/>
            <person name="Curtis B.A."/>
            <person name="Zahonova K."/>
            <person name="Pipaliya S."/>
            <person name="Dacks J."/>
            <person name="Roger A.J."/>
        </authorList>
    </citation>
    <scope>NUCLEOTIDE SEQUENCE</scope>
    <source>
        <strain evidence="10">Busselton2</strain>
    </source>
</reference>
<evidence type="ECO:0000256" key="3">
    <source>
        <dbReference type="ARBA" id="ARBA00009466"/>
    </source>
</evidence>
<evidence type="ECO:0000256" key="8">
    <source>
        <dbReference type="SAM" id="MobiDB-lite"/>
    </source>
</evidence>
<dbReference type="InterPro" id="IPR044189">
    <property type="entry name" value="XPO4/7-like"/>
</dbReference>
<comment type="similarity">
    <text evidence="3">Belongs to the exportin family.</text>
</comment>
<dbReference type="GO" id="GO:0005737">
    <property type="term" value="C:cytoplasm"/>
    <property type="evidence" value="ECO:0007669"/>
    <property type="project" value="UniProtKB-SubCell"/>
</dbReference>
<comment type="caution">
    <text evidence="10">The sequence shown here is derived from an EMBL/GenBank/DDBJ whole genome shotgun (WGS) entry which is preliminary data.</text>
</comment>
<organism evidence="10 11">
    <name type="scientific">Anaeramoeba flamelloides</name>
    <dbReference type="NCBI Taxonomy" id="1746091"/>
    <lineage>
        <taxon>Eukaryota</taxon>
        <taxon>Metamonada</taxon>
        <taxon>Anaeramoebidae</taxon>
        <taxon>Anaeramoeba</taxon>
    </lineage>
</organism>
<evidence type="ECO:0000259" key="9">
    <source>
        <dbReference type="Pfam" id="PF25795"/>
    </source>
</evidence>
<protein>
    <submittedName>
        <fullName evidence="10">Exportin</fullName>
    </submittedName>
</protein>
<name>A0AAV7YHH3_9EUKA</name>
<evidence type="ECO:0000313" key="10">
    <source>
        <dbReference type="EMBL" id="KAJ3429233.1"/>
    </source>
</evidence>
<dbReference type="InterPro" id="IPR016024">
    <property type="entry name" value="ARM-type_fold"/>
</dbReference>
<dbReference type="Pfam" id="PF25795">
    <property type="entry name" value="TPR_XPO7"/>
    <property type="match status" value="1"/>
</dbReference>
<dbReference type="PANTHER" id="PTHR12596">
    <property type="entry name" value="EXPORTIN 4,7-RELATED"/>
    <property type="match status" value="1"/>
</dbReference>
<dbReference type="GO" id="GO:0005049">
    <property type="term" value="F:nuclear export signal receptor activity"/>
    <property type="evidence" value="ECO:0007669"/>
    <property type="project" value="InterPro"/>
</dbReference>
<feature type="domain" description="Exportin-7/Ran-binding protein 17 TPR repeats" evidence="9">
    <location>
        <begin position="503"/>
        <end position="740"/>
    </location>
</feature>
<dbReference type="EMBL" id="JANTQA010000057">
    <property type="protein sequence ID" value="KAJ3429233.1"/>
    <property type="molecule type" value="Genomic_DNA"/>
</dbReference>
<dbReference type="PANTHER" id="PTHR12596:SF2">
    <property type="entry name" value="EXPORTIN-7 ISOFORM X1"/>
    <property type="match status" value="1"/>
</dbReference>
<dbReference type="GO" id="GO:0005643">
    <property type="term" value="C:nuclear pore"/>
    <property type="evidence" value="ECO:0007669"/>
    <property type="project" value="TreeGrafter"/>
</dbReference>
<comment type="subcellular location">
    <subcellularLocation>
        <location evidence="2">Cytoplasm</location>
    </subcellularLocation>
    <subcellularLocation>
        <location evidence="1">Nucleus</location>
    </subcellularLocation>
</comment>
<evidence type="ECO:0000256" key="2">
    <source>
        <dbReference type="ARBA" id="ARBA00004496"/>
    </source>
</evidence>
<evidence type="ECO:0000256" key="4">
    <source>
        <dbReference type="ARBA" id="ARBA00022448"/>
    </source>
</evidence>
<keyword evidence="6" id="KW-0653">Protein transport</keyword>
<evidence type="ECO:0000313" key="11">
    <source>
        <dbReference type="Proteomes" id="UP001146793"/>
    </source>
</evidence>
<sequence>MEELNTLEELSINVYESTSQQIRNKSEETLIEFINSSDSISKILQFLDHTNCAYLQLYLSTQLRKIIIEKFAVFSDKDLDEIKLVALNFLTKKSKGVTNYVQVSFQRLLAIVVKLSWEPESSQQVIGVLTEVFFSDQDPALCLMGLKTYGILVEQFSQQITSAESLLQHRQRTISFRGQILLDIFRLGILSLESIATNYLLDQNETLNQQQNINGIEETLLLGTRALDLLAKCLSFDFLGSPYYLTQTTSDKFILQLPSCWANTIQSKDLLPLFFLLYQNVSKFRVKILQVLFFLSSIRTSIYTDEQLKMEFLSNLISGTLEVLLKYQYQNNNENENLSILQKYINENQEFDEKDEDYDQSIIHGLARIIYKIKLNYQMKPLTQTEQFLPWIEEIANLTFSCFEMKMLHNAENYFLEFWGKLSASLRYVRNQDVAKTLKRVVHEVLAKWINFVLETISKEDVKTTNTFNTDNNSSSSSSSSNNYKFEDNFDQDSFDLIFGSHSRPLSEESRFMITLEATTELGLCNYSETTKFLSILFKKAFDSYKKLMSTKAGHPKCGKTAAILSILVTLFGSFVGSKDRKLIHMSDKNSLNEAAECDARLASLVFNLLEWNDSFILQSRHDGYEILETSFLLFLDMFRRAYVSPSPNNRNVIYQRLYELTNIKNHIHLLKIFINKIINNLQIWSNSELILQRTLALFDKLTQPYCAGPQLLSVEKIDNLFINHTEFKFPFLDKYTENRSYRRKFYQIITTLLLLENDQKIIEQNFSVFVKPFEKIGKKILLLVQYSSSSSSSSLPSSSSLSSLSSSSLSLSSSTSTTNVKHQKYSKNDLKLILGLIKDLLGVVSATNNHRSYTLLFDWLYPDFFELFNEIILSFSNHSKIIIQILKLLSEISYNRYQRISFESWSPNGVYLVKVLIKIVYDFSSKLLQTIANNDDINFLSQLKDNNNVLKFLKLLLQILVRAMSGNYAPIGAFHVYSDNTLHNAIDSLITVVISLPQSTILNRLDLYETFISLIEILSKELIEYLIERNSKQFILLIQLITQGFAITQNQFICDRCCMTIDSIVEFYFKMSNNQYLRNEKKLRLTQILNNHFENNPNLLKDIFNSVFNIVIFESKSENWAISKLFLSLILIEKDEFLQIKQYQINKLDNEEDKIKLEQIFDNLVDGIENNLDRANKSKFRNNLEKFVNDTKIFDLNEK</sequence>
<dbReference type="AlphaFoldDB" id="A0AAV7YHH3"/>
<dbReference type="GO" id="GO:0006611">
    <property type="term" value="P:protein export from nucleus"/>
    <property type="evidence" value="ECO:0007669"/>
    <property type="project" value="TreeGrafter"/>
</dbReference>
<feature type="region of interest" description="Disordered" evidence="8">
    <location>
        <begin position="792"/>
        <end position="815"/>
    </location>
</feature>
<dbReference type="SUPFAM" id="SSF48371">
    <property type="entry name" value="ARM repeat"/>
    <property type="match status" value="1"/>
</dbReference>
<keyword evidence="7" id="KW-0539">Nucleus</keyword>
<keyword evidence="5" id="KW-0963">Cytoplasm</keyword>
<proteinExistence type="inferred from homology"/>
<evidence type="ECO:0000256" key="7">
    <source>
        <dbReference type="ARBA" id="ARBA00023242"/>
    </source>
</evidence>
<evidence type="ECO:0000256" key="6">
    <source>
        <dbReference type="ARBA" id="ARBA00022927"/>
    </source>
</evidence>
<dbReference type="Gene3D" id="1.25.10.10">
    <property type="entry name" value="Leucine-rich Repeat Variant"/>
    <property type="match status" value="1"/>
</dbReference>
<keyword evidence="4" id="KW-0813">Transport</keyword>